<evidence type="ECO:0000313" key="3">
    <source>
        <dbReference type="EMBL" id="MEC0488061.1"/>
    </source>
</evidence>
<dbReference type="InterPro" id="IPR036388">
    <property type="entry name" value="WH-like_DNA-bd_sf"/>
</dbReference>
<dbReference type="EMBL" id="LECW02000021">
    <property type="protein sequence ID" value="KRT93525.1"/>
    <property type="molecule type" value="Genomic_DNA"/>
</dbReference>
<evidence type="ECO:0000256" key="1">
    <source>
        <dbReference type="SAM" id="MobiDB-lite"/>
    </source>
</evidence>
<dbReference type="Pfam" id="PF13730">
    <property type="entry name" value="HTH_36"/>
    <property type="match status" value="1"/>
</dbReference>
<dbReference type="Gene3D" id="1.10.10.10">
    <property type="entry name" value="Winged helix-like DNA-binding domain superfamily/Winged helix DNA-binding domain"/>
    <property type="match status" value="1"/>
</dbReference>
<evidence type="ECO:0000313" key="2">
    <source>
        <dbReference type="EMBL" id="KRT93525.1"/>
    </source>
</evidence>
<name>A0A0T6BPI5_9BACI</name>
<organism evidence="2 4">
    <name type="scientific">Bacillus glycinifermentans</name>
    <dbReference type="NCBI Taxonomy" id="1664069"/>
    <lineage>
        <taxon>Bacteria</taxon>
        <taxon>Bacillati</taxon>
        <taxon>Bacillota</taxon>
        <taxon>Bacilli</taxon>
        <taxon>Bacillales</taxon>
        <taxon>Bacillaceae</taxon>
        <taxon>Bacillus</taxon>
    </lineage>
</organism>
<feature type="region of interest" description="Disordered" evidence="1">
    <location>
        <begin position="115"/>
        <end position="150"/>
    </location>
</feature>
<dbReference type="OrthoDB" id="2708249at2"/>
<reference evidence="3 5" key="3">
    <citation type="submission" date="2023-03" db="EMBL/GenBank/DDBJ databases">
        <title>Agriculturally important microbes genome sequencing.</title>
        <authorList>
            <person name="Dunlap C."/>
        </authorList>
    </citation>
    <scope>NUCLEOTIDE SEQUENCE [LARGE SCALE GENOMIC DNA]</scope>
    <source>
        <strain evidence="3 5">CBP-3203</strain>
    </source>
</reference>
<dbReference type="Proteomes" id="UP000036168">
    <property type="component" value="Unassembled WGS sequence"/>
</dbReference>
<evidence type="ECO:0000313" key="5">
    <source>
        <dbReference type="Proteomes" id="UP001341297"/>
    </source>
</evidence>
<feature type="compositionally biased region" description="Basic and acidic residues" evidence="1">
    <location>
        <begin position="129"/>
        <end position="141"/>
    </location>
</feature>
<protein>
    <submittedName>
        <fullName evidence="3">Helix-turn-helix domain-containing protein</fullName>
    </submittedName>
</protein>
<reference evidence="2 4" key="1">
    <citation type="journal article" date="2015" name="Int. J. Syst. Evol. Microbiol.">
        <title>Bacillus glycinifermentans sp. nov., isolated from fermented soybean paste.</title>
        <authorList>
            <person name="Kim S.J."/>
            <person name="Dunlap C.A."/>
            <person name="Kwon S.W."/>
            <person name="Rooney A.P."/>
        </authorList>
    </citation>
    <scope>NUCLEOTIDE SEQUENCE [LARGE SCALE GENOMIC DNA]</scope>
    <source>
        <strain evidence="2 4">GO-13</strain>
    </source>
</reference>
<keyword evidence="5" id="KW-1185">Reference proteome</keyword>
<comment type="caution">
    <text evidence="2">The sequence shown here is derived from an EMBL/GenBank/DDBJ whole genome shotgun (WGS) entry which is preliminary data.</text>
</comment>
<dbReference type="RefSeq" id="WP_048356429.1">
    <property type="nucleotide sequence ID" value="NZ_JAQCPU010000005.1"/>
</dbReference>
<reference evidence="2" key="2">
    <citation type="submission" date="2015-10" db="EMBL/GenBank/DDBJ databases">
        <authorList>
            <person name="Gilbert D.G."/>
        </authorList>
    </citation>
    <scope>NUCLEOTIDE SEQUENCE</scope>
    <source>
        <strain evidence="2">GO-13</strain>
    </source>
</reference>
<evidence type="ECO:0000313" key="4">
    <source>
        <dbReference type="Proteomes" id="UP000036168"/>
    </source>
</evidence>
<accession>A0A0T6BPI5</accession>
<proteinExistence type="predicted"/>
<dbReference type="Proteomes" id="UP001341297">
    <property type="component" value="Unassembled WGS sequence"/>
</dbReference>
<dbReference type="EMBL" id="JARRTL010000068">
    <property type="protein sequence ID" value="MEC0488061.1"/>
    <property type="molecule type" value="Genomic_DNA"/>
</dbReference>
<gene>
    <name evidence="2" type="ORF">AB447_219290</name>
    <name evidence="3" type="ORF">P8828_25305</name>
</gene>
<dbReference type="AlphaFoldDB" id="A0A0T6BPI5"/>
<sequence length="272" mass="30629">MHYLAEHQTFDSTAELNAAVYEHIKRNTYELNDADRLTLKTIARYAVKFAGAAHLKAETLANLIGKSVKTARRAVNKLASLSIIQKIATTRKINGGKGANIIVILPVGRRVEDTQLSEDDQSTMSNRGQAEKPTEPTDESPKITNEPSHSINLSKNHVIDTVPACGLKNALPSEIYSAMARYFEADEIYKYYGILLRAKACVDPTLILEEHPQPFVEAWHAAILKRKQQKIRRFDDYLYASFRQAAWTVKARENRVKNVGLLAEFETFLQAE</sequence>